<sequence>MSTPQKMPPPRTIWMRYTSNDGKTHVMEHQVWDKDRFLSSKADDAAKERARAKDGQAKAEQITEDQYRSER</sequence>
<gene>
    <name evidence="2" type="ORF">MM415A00613_0037</name>
    <name evidence="3" type="ORF">MM415B04876_0011</name>
</gene>
<name>A0A6M3KGR7_9ZZZZ</name>
<evidence type="ECO:0000313" key="2">
    <source>
        <dbReference type="EMBL" id="QJA80990.1"/>
    </source>
</evidence>
<evidence type="ECO:0000313" key="3">
    <source>
        <dbReference type="EMBL" id="QJA96248.1"/>
    </source>
</evidence>
<organism evidence="2">
    <name type="scientific">viral metagenome</name>
    <dbReference type="NCBI Taxonomy" id="1070528"/>
    <lineage>
        <taxon>unclassified sequences</taxon>
        <taxon>metagenomes</taxon>
        <taxon>organismal metagenomes</taxon>
    </lineage>
</organism>
<dbReference type="EMBL" id="MT142443">
    <property type="protein sequence ID" value="QJA80990.1"/>
    <property type="molecule type" value="Genomic_DNA"/>
</dbReference>
<evidence type="ECO:0000256" key="1">
    <source>
        <dbReference type="SAM" id="MobiDB-lite"/>
    </source>
</evidence>
<dbReference type="AlphaFoldDB" id="A0A6M3KGR7"/>
<protein>
    <submittedName>
        <fullName evidence="2">Uncharacterized protein</fullName>
    </submittedName>
</protein>
<reference evidence="2" key="1">
    <citation type="submission" date="2020-03" db="EMBL/GenBank/DDBJ databases">
        <title>The deep terrestrial virosphere.</title>
        <authorList>
            <person name="Holmfeldt K."/>
            <person name="Nilsson E."/>
            <person name="Simone D."/>
            <person name="Lopez-Fernandez M."/>
            <person name="Wu X."/>
            <person name="de Brujin I."/>
            <person name="Lundin D."/>
            <person name="Andersson A."/>
            <person name="Bertilsson S."/>
            <person name="Dopson M."/>
        </authorList>
    </citation>
    <scope>NUCLEOTIDE SEQUENCE</scope>
    <source>
        <strain evidence="2">MM415A00613</strain>
        <strain evidence="3">MM415B04876</strain>
    </source>
</reference>
<accession>A0A6M3KGR7</accession>
<dbReference type="EMBL" id="MT143382">
    <property type="protein sequence ID" value="QJA96248.1"/>
    <property type="molecule type" value="Genomic_DNA"/>
</dbReference>
<proteinExistence type="predicted"/>
<feature type="region of interest" description="Disordered" evidence="1">
    <location>
        <begin position="44"/>
        <end position="71"/>
    </location>
</feature>
<feature type="compositionally biased region" description="Basic and acidic residues" evidence="1">
    <location>
        <begin position="44"/>
        <end position="57"/>
    </location>
</feature>